<dbReference type="Pfam" id="PF13393">
    <property type="entry name" value="tRNA-synt_His"/>
    <property type="match status" value="1"/>
</dbReference>
<gene>
    <name evidence="2" type="ORF">PQQ63_21950</name>
</gene>
<organism evidence="2 3">
    <name type="scientific">Paraburkholderia metrosideri</name>
    <dbReference type="NCBI Taxonomy" id="580937"/>
    <lineage>
        <taxon>Bacteria</taxon>
        <taxon>Pseudomonadati</taxon>
        <taxon>Pseudomonadota</taxon>
        <taxon>Betaproteobacteria</taxon>
        <taxon>Burkholderiales</taxon>
        <taxon>Burkholderiaceae</taxon>
        <taxon>Paraburkholderia</taxon>
    </lineage>
</organism>
<dbReference type="EMBL" id="JAQQCF010000020">
    <property type="protein sequence ID" value="MFM0639356.1"/>
    <property type="molecule type" value="Genomic_DNA"/>
</dbReference>
<name>A0ABW9DX26_9BURK</name>
<protein>
    <submittedName>
        <fullName evidence="2">ATP phosphoribosyltransferase regulatory subunit</fullName>
    </submittedName>
</protein>
<dbReference type="SUPFAM" id="SSF55681">
    <property type="entry name" value="Class II aaRS and biotin synthetases"/>
    <property type="match status" value="1"/>
</dbReference>
<evidence type="ECO:0000313" key="3">
    <source>
        <dbReference type="Proteomes" id="UP001629432"/>
    </source>
</evidence>
<feature type="domain" description="Class II Histidinyl-tRNA synthetase (HisRS)-like catalytic core" evidence="1">
    <location>
        <begin position="14"/>
        <end position="131"/>
    </location>
</feature>
<reference evidence="2 3" key="1">
    <citation type="journal article" date="2024" name="Chem. Sci.">
        <title>Discovery of megapolipeptins by genome mining of a Burkholderiales bacteria collection.</title>
        <authorList>
            <person name="Paulo B.S."/>
            <person name="Recchia M.J.J."/>
            <person name="Lee S."/>
            <person name="Fergusson C.H."/>
            <person name="Romanowski S.B."/>
            <person name="Hernandez A."/>
            <person name="Krull N."/>
            <person name="Liu D.Y."/>
            <person name="Cavanagh H."/>
            <person name="Bos A."/>
            <person name="Gray C.A."/>
            <person name="Murphy B.T."/>
            <person name="Linington R.G."/>
            <person name="Eustaquio A.S."/>
        </authorList>
    </citation>
    <scope>NUCLEOTIDE SEQUENCE [LARGE SCALE GENOMIC DNA]</scope>
    <source>
        <strain evidence="2 3">RL17-338-BIC-A</strain>
    </source>
</reference>
<dbReference type="SUPFAM" id="SSF53850">
    <property type="entry name" value="Periplasmic binding protein-like II"/>
    <property type="match status" value="1"/>
</dbReference>
<evidence type="ECO:0000259" key="1">
    <source>
        <dbReference type="Pfam" id="PF13393"/>
    </source>
</evidence>
<keyword evidence="2" id="KW-0328">Glycosyltransferase</keyword>
<comment type="caution">
    <text evidence="2">The sequence shown here is derived from an EMBL/GenBank/DDBJ whole genome shotgun (WGS) entry which is preliminary data.</text>
</comment>
<dbReference type="Gene3D" id="3.30.930.10">
    <property type="entry name" value="Bira Bifunctional Protein, Domain 2"/>
    <property type="match status" value="2"/>
</dbReference>
<dbReference type="RefSeq" id="WP_408338052.1">
    <property type="nucleotide sequence ID" value="NZ_JAQQCF010000020.1"/>
</dbReference>
<proteinExistence type="predicted"/>
<dbReference type="GO" id="GO:0016757">
    <property type="term" value="F:glycosyltransferase activity"/>
    <property type="evidence" value="ECO:0007669"/>
    <property type="project" value="UniProtKB-KW"/>
</dbReference>
<dbReference type="InterPro" id="IPR004516">
    <property type="entry name" value="HisRS/HisZ"/>
</dbReference>
<evidence type="ECO:0000313" key="2">
    <source>
        <dbReference type="EMBL" id="MFM0639356.1"/>
    </source>
</evidence>
<dbReference type="Proteomes" id="UP001629432">
    <property type="component" value="Unassembled WGS sequence"/>
</dbReference>
<dbReference type="PANTHER" id="PTHR43707">
    <property type="entry name" value="HISTIDYL-TRNA SYNTHETASE"/>
    <property type="match status" value="1"/>
</dbReference>
<accession>A0ABW9DX26</accession>
<dbReference type="PANTHER" id="PTHR43707:SF1">
    <property type="entry name" value="HISTIDINE--TRNA LIGASE, MITOCHONDRIAL-RELATED"/>
    <property type="match status" value="1"/>
</dbReference>
<dbReference type="InterPro" id="IPR045864">
    <property type="entry name" value="aa-tRNA-synth_II/BPL/LPL"/>
</dbReference>
<keyword evidence="3" id="KW-1185">Reference proteome</keyword>
<sequence>MLSKTVSGATFIEAGAEEAIVPALWGQDTFIEKAGGSEVIGQMWAFLDKKGRPCCLIPEATALFQERCKELLGRQTERMLFYVARCYRYERPQAGRYREFLQLGFEYLCADPQRANACSQEIVTGFLDSFGLRYKVDSTARRGLSYYLNGVGFEMRCSELGAQQQIAGGGAYREGAGFGIGAERLLLAMAAQGLVVDLDKVTWMTLGDGHLAEYRDPDNCVRLPAGSSIPQMMLDGELGAALLGEDMPKDPRVRTLVPDAQVAAKDWFAREGVVPINHMFVVHADISKNRPDVVRELYRMIVESRSLAEGIPAAFPPIGLEANRKGLQLAIDWALDQKIIPRRLSVDELFDDVTGSLG</sequence>
<keyword evidence="2" id="KW-0808">Transferase</keyword>
<dbReference type="InterPro" id="IPR041715">
    <property type="entry name" value="HisRS-like_core"/>
</dbReference>